<proteinExistence type="predicted"/>
<dbReference type="PATRIC" id="fig|1203610.3.peg.3836"/>
<evidence type="ECO:0000313" key="2">
    <source>
        <dbReference type="Proteomes" id="UP000033035"/>
    </source>
</evidence>
<sequence>MQRKQKRIISAKEAESFIQFRKYLEHQTDRSKALYNMATYLLSKDTLTDRQLAFKNSFFATFARELAGPCGCSEVVPDHLRINNPSKTQFLIELMLALHSKNLLGDMPVTRLARILVCSIDTGYTQSGMVNRLRNPLPEFDFVRDAVNSLNKTMKEDK</sequence>
<accession>A0A0F5J9T8</accession>
<dbReference type="AlphaFoldDB" id="A0A0F5J9T8"/>
<dbReference type="RefSeq" id="WP_028728782.1">
    <property type="nucleotide sequence ID" value="NZ_AUAE01000037.1"/>
</dbReference>
<dbReference type="Proteomes" id="UP000033035">
    <property type="component" value="Unassembled WGS sequence"/>
</dbReference>
<dbReference type="EMBL" id="AQHW01000017">
    <property type="protein sequence ID" value="KKB54182.1"/>
    <property type="molecule type" value="Genomic_DNA"/>
</dbReference>
<reference evidence="1 2" key="1">
    <citation type="submission" date="2013-04" db="EMBL/GenBank/DDBJ databases">
        <title>The Genome Sequence of Parabacteroides gordonii DSM 23371.</title>
        <authorList>
            <consortium name="The Broad Institute Genomics Platform"/>
            <person name="Earl A."/>
            <person name="Ward D."/>
            <person name="Feldgarden M."/>
            <person name="Gevers D."/>
            <person name="Martens E."/>
            <person name="Sakamoto M."/>
            <person name="Benno Y."/>
            <person name="Suzuki N."/>
            <person name="Matsunaga N."/>
            <person name="Koshihara K."/>
            <person name="Seki M."/>
            <person name="Komiya H."/>
            <person name="Walker B."/>
            <person name="Young S."/>
            <person name="Zeng Q."/>
            <person name="Gargeya S."/>
            <person name="Fitzgerald M."/>
            <person name="Haas B."/>
            <person name="Abouelleil A."/>
            <person name="Allen A.W."/>
            <person name="Alvarado L."/>
            <person name="Arachchi H.M."/>
            <person name="Berlin A.M."/>
            <person name="Chapman S.B."/>
            <person name="Gainer-Dewar J."/>
            <person name="Goldberg J."/>
            <person name="Griggs A."/>
            <person name="Gujja S."/>
            <person name="Hansen M."/>
            <person name="Howarth C."/>
            <person name="Imamovic A."/>
            <person name="Ireland A."/>
            <person name="Larimer J."/>
            <person name="McCowan C."/>
            <person name="Murphy C."/>
            <person name="Pearson M."/>
            <person name="Poon T.W."/>
            <person name="Priest M."/>
            <person name="Roberts A."/>
            <person name="Saif S."/>
            <person name="Shea T."/>
            <person name="Sisk P."/>
            <person name="Sykes S."/>
            <person name="Wortman J."/>
            <person name="Nusbaum C."/>
            <person name="Birren B."/>
        </authorList>
    </citation>
    <scope>NUCLEOTIDE SEQUENCE [LARGE SCALE GENOMIC DNA]</scope>
    <source>
        <strain evidence="1 2">MS-1</strain>
    </source>
</reference>
<name>A0A0F5J9T8_9BACT</name>
<organism evidence="1 2">
    <name type="scientific">Parabacteroides gordonii MS-1 = DSM 23371</name>
    <dbReference type="NCBI Taxonomy" id="1203610"/>
    <lineage>
        <taxon>Bacteria</taxon>
        <taxon>Pseudomonadati</taxon>
        <taxon>Bacteroidota</taxon>
        <taxon>Bacteroidia</taxon>
        <taxon>Bacteroidales</taxon>
        <taxon>Tannerellaceae</taxon>
        <taxon>Parabacteroides</taxon>
    </lineage>
</organism>
<gene>
    <name evidence="1" type="ORF">HMPREF1536_03763</name>
</gene>
<protein>
    <submittedName>
        <fullName evidence="1">Uncharacterized protein</fullName>
    </submittedName>
</protein>
<dbReference type="HOGENOM" id="CLU_1667691_0_0_10"/>
<comment type="caution">
    <text evidence="1">The sequence shown here is derived from an EMBL/GenBank/DDBJ whole genome shotgun (WGS) entry which is preliminary data.</text>
</comment>
<keyword evidence="2" id="KW-1185">Reference proteome</keyword>
<evidence type="ECO:0000313" key="1">
    <source>
        <dbReference type="EMBL" id="KKB54182.1"/>
    </source>
</evidence>